<keyword evidence="3" id="KW-0808">Transferase</keyword>
<organism evidence="3 4">
    <name type="scientific">Diplogelasinospora grovesii</name>
    <dbReference type="NCBI Taxonomy" id="303347"/>
    <lineage>
        <taxon>Eukaryota</taxon>
        <taxon>Fungi</taxon>
        <taxon>Dikarya</taxon>
        <taxon>Ascomycota</taxon>
        <taxon>Pezizomycotina</taxon>
        <taxon>Sordariomycetes</taxon>
        <taxon>Sordariomycetidae</taxon>
        <taxon>Sordariales</taxon>
        <taxon>Diplogelasinosporaceae</taxon>
        <taxon>Diplogelasinospora</taxon>
    </lineage>
</organism>
<accession>A0AAN6N2Y0</accession>
<evidence type="ECO:0000313" key="4">
    <source>
        <dbReference type="Proteomes" id="UP001303473"/>
    </source>
</evidence>
<evidence type="ECO:0000259" key="2">
    <source>
        <dbReference type="PROSITE" id="PS50011"/>
    </source>
</evidence>
<gene>
    <name evidence="3" type="ORF">QBC46DRAFT_31035</name>
</gene>
<protein>
    <submittedName>
        <fullName evidence="3">CAMK protein kinase</fullName>
    </submittedName>
</protein>
<dbReference type="GO" id="GO:0005524">
    <property type="term" value="F:ATP binding"/>
    <property type="evidence" value="ECO:0007669"/>
    <property type="project" value="InterPro"/>
</dbReference>
<dbReference type="PROSITE" id="PS50011">
    <property type="entry name" value="PROTEIN_KINASE_DOM"/>
    <property type="match status" value="1"/>
</dbReference>
<dbReference type="InterPro" id="IPR008271">
    <property type="entry name" value="Ser/Thr_kinase_AS"/>
</dbReference>
<dbReference type="SMART" id="SM00220">
    <property type="entry name" value="S_TKc"/>
    <property type="match status" value="1"/>
</dbReference>
<dbReference type="EMBL" id="MU853884">
    <property type="protein sequence ID" value="KAK3936417.1"/>
    <property type="molecule type" value="Genomic_DNA"/>
</dbReference>
<proteinExistence type="predicted"/>
<dbReference type="Gene3D" id="1.10.510.10">
    <property type="entry name" value="Transferase(Phosphotransferase) domain 1"/>
    <property type="match status" value="1"/>
</dbReference>
<dbReference type="PANTHER" id="PTHR24359">
    <property type="entry name" value="SERINE/THREONINE-PROTEIN KINASE SBK1"/>
    <property type="match status" value="1"/>
</dbReference>
<dbReference type="AlphaFoldDB" id="A0AAN6N2Y0"/>
<dbReference type="PROSITE" id="PS00108">
    <property type="entry name" value="PROTEIN_KINASE_ST"/>
    <property type="match status" value="1"/>
</dbReference>
<dbReference type="Proteomes" id="UP001303473">
    <property type="component" value="Unassembled WGS sequence"/>
</dbReference>
<feature type="compositionally biased region" description="Low complexity" evidence="1">
    <location>
        <begin position="211"/>
        <end position="226"/>
    </location>
</feature>
<feature type="region of interest" description="Disordered" evidence="1">
    <location>
        <begin position="210"/>
        <end position="249"/>
    </location>
</feature>
<reference evidence="4" key="1">
    <citation type="journal article" date="2023" name="Mol. Phylogenet. Evol.">
        <title>Genome-scale phylogeny and comparative genomics of the fungal order Sordariales.</title>
        <authorList>
            <person name="Hensen N."/>
            <person name="Bonometti L."/>
            <person name="Westerberg I."/>
            <person name="Brannstrom I.O."/>
            <person name="Guillou S."/>
            <person name="Cros-Aarteil S."/>
            <person name="Calhoun S."/>
            <person name="Haridas S."/>
            <person name="Kuo A."/>
            <person name="Mondo S."/>
            <person name="Pangilinan J."/>
            <person name="Riley R."/>
            <person name="LaButti K."/>
            <person name="Andreopoulos B."/>
            <person name="Lipzen A."/>
            <person name="Chen C."/>
            <person name="Yan M."/>
            <person name="Daum C."/>
            <person name="Ng V."/>
            <person name="Clum A."/>
            <person name="Steindorff A."/>
            <person name="Ohm R.A."/>
            <person name="Martin F."/>
            <person name="Silar P."/>
            <person name="Natvig D.O."/>
            <person name="Lalanne C."/>
            <person name="Gautier V."/>
            <person name="Ament-Velasquez S.L."/>
            <person name="Kruys A."/>
            <person name="Hutchinson M.I."/>
            <person name="Powell A.J."/>
            <person name="Barry K."/>
            <person name="Miller A.N."/>
            <person name="Grigoriev I.V."/>
            <person name="Debuchy R."/>
            <person name="Gladieux P."/>
            <person name="Hiltunen Thoren M."/>
            <person name="Johannesson H."/>
        </authorList>
    </citation>
    <scope>NUCLEOTIDE SEQUENCE [LARGE SCALE GENOMIC DNA]</scope>
    <source>
        <strain evidence="4">CBS 340.73</strain>
    </source>
</reference>
<sequence length="610" mass="67731">MGEFKDYTVFSEEKTEPFSQSEIEARLQSSRMEELSNAVIQNSTVSLDQLLVPDPNIRILMRPLTRTRSVSPGNHDSCKWLALHAEVADNLKEQSQHKVLAVTQTPQDIKFSVRIPVERLDDASPRSLLWCELYYDPASDNQILVNRSEVPFILARASQQSPGSPGGEYELNPNSNKALTPGTWRIKVGEAEVLDFRVLEKRPARLVLPASPSSEVSSLSDTTTSSGKRSFVADDEEPLPGKKARATEATGKKDDGVIMFLPKTSPLVFPLPTAAKESATGKEVATFNGHPLLDMEQDQTVAIPSGCELDKYTIIKRNTIASTGLSSVFTAEHSGFSTDGYIVVKVLKTRSSNPANNEGPAAGRNVIQQADMWLREFQTQENLEHDSIVRLYGGDARYLSLYMEHVNAPDLAAKAEWRSSTDFFAGDRSDAERILRDIAGALHYIHGRGLVHNDIKPGNILYSPERGAVLCDLGLSTHVKNPPSNGGTPYYIPPEFIGFKHRGAPGDVWALGVTMLYVLGKIPFPESRAHKEHPRRLFWLIAKVNNARDSARPYAVAQMQQWLSEVNATRAKLNTKDKLERLVHDMLSPNPAQRIRMHTVMNELFGDAER</sequence>
<dbReference type="SUPFAM" id="SSF56112">
    <property type="entry name" value="Protein kinase-like (PK-like)"/>
    <property type="match status" value="1"/>
</dbReference>
<name>A0AAN6N2Y0_9PEZI</name>
<dbReference type="Pfam" id="PF00069">
    <property type="entry name" value="Pkinase"/>
    <property type="match status" value="1"/>
</dbReference>
<keyword evidence="4" id="KW-1185">Reference proteome</keyword>
<dbReference type="GO" id="GO:0004674">
    <property type="term" value="F:protein serine/threonine kinase activity"/>
    <property type="evidence" value="ECO:0007669"/>
    <property type="project" value="TreeGrafter"/>
</dbReference>
<comment type="caution">
    <text evidence="3">The sequence shown here is derived from an EMBL/GenBank/DDBJ whole genome shotgun (WGS) entry which is preliminary data.</text>
</comment>
<dbReference type="InterPro" id="IPR011009">
    <property type="entry name" value="Kinase-like_dom_sf"/>
</dbReference>
<dbReference type="InterPro" id="IPR000719">
    <property type="entry name" value="Prot_kinase_dom"/>
</dbReference>
<keyword evidence="3" id="KW-0418">Kinase</keyword>
<dbReference type="PANTHER" id="PTHR24359:SF1">
    <property type="entry name" value="INHIBITOR OF NUCLEAR FACTOR KAPPA-B KINASE EPSILON SUBUNIT HOMOLOG 1-RELATED"/>
    <property type="match status" value="1"/>
</dbReference>
<evidence type="ECO:0000313" key="3">
    <source>
        <dbReference type="EMBL" id="KAK3936417.1"/>
    </source>
</evidence>
<feature type="domain" description="Protein kinase" evidence="2">
    <location>
        <begin position="314"/>
        <end position="605"/>
    </location>
</feature>
<evidence type="ECO:0000256" key="1">
    <source>
        <dbReference type="SAM" id="MobiDB-lite"/>
    </source>
</evidence>